<evidence type="ECO:0000256" key="3">
    <source>
        <dbReference type="SAM" id="SignalP"/>
    </source>
</evidence>
<dbReference type="InterPro" id="IPR056124">
    <property type="entry name" value="DUF7707"/>
</dbReference>
<dbReference type="HOGENOM" id="CLU_084512_0_0_1"/>
<dbReference type="eggNOG" id="ENOG502S9NN">
    <property type="taxonomic scope" value="Eukaryota"/>
</dbReference>
<evidence type="ECO:0000259" key="4">
    <source>
        <dbReference type="Pfam" id="PF24808"/>
    </source>
</evidence>
<evidence type="ECO:0000313" key="6">
    <source>
        <dbReference type="Proteomes" id="UP000001471"/>
    </source>
</evidence>
<dbReference type="KEGG" id="ptrr:6350258"/>
<keyword evidence="2" id="KW-1133">Transmembrane helix</keyword>
<dbReference type="AlphaFoldDB" id="B2WPN0"/>
<dbReference type="OMA" id="KNPCGAQ"/>
<protein>
    <recommendedName>
        <fullName evidence="4">DUF7707 domain-containing protein</fullName>
    </recommendedName>
</protein>
<accession>B2WPN0</accession>
<dbReference type="Pfam" id="PF24808">
    <property type="entry name" value="DUF7707"/>
    <property type="match status" value="1"/>
</dbReference>
<sequence length="211" mass="21988">MHSIAILSIAALAGLSAAQTAPQLNYPYSIDPDTVDQSTRDYWCQQNTAQCPLICLQQPGVESMTTETNTCDSDNLTYQCVCDNGMAPNITQYSQTLPYFICQQWGNNCVSNCNGDNTCQSKCRQDHPCGAQSPFKGNTSLPTTMASTAAPTGSATNGIPVTGFGGAAPTGSSNNNSPNQGGAGTTIFMPNAGLGLAALFGSVFFGFAVLL</sequence>
<feature type="domain" description="DUF7707" evidence="4">
    <location>
        <begin position="28"/>
        <end position="134"/>
    </location>
</feature>
<evidence type="ECO:0000256" key="1">
    <source>
        <dbReference type="SAM" id="MobiDB-lite"/>
    </source>
</evidence>
<reference evidence="6" key="1">
    <citation type="journal article" date="2013" name="G3 (Bethesda)">
        <title>Comparative genomics of a plant-pathogenic fungus, Pyrenophora tritici-repentis, reveals transduplication and the impact of repeat elements on pathogenicity and population divergence.</title>
        <authorList>
            <person name="Manning V.A."/>
            <person name="Pandelova I."/>
            <person name="Dhillon B."/>
            <person name="Wilhelm L.J."/>
            <person name="Goodwin S.B."/>
            <person name="Berlin A.M."/>
            <person name="Figueroa M."/>
            <person name="Freitag M."/>
            <person name="Hane J.K."/>
            <person name="Henrissat B."/>
            <person name="Holman W.H."/>
            <person name="Kodira C.D."/>
            <person name="Martin J."/>
            <person name="Oliver R.P."/>
            <person name="Robbertse B."/>
            <person name="Schackwitz W."/>
            <person name="Schwartz D.C."/>
            <person name="Spatafora J.W."/>
            <person name="Turgeon B.G."/>
            <person name="Yandava C."/>
            <person name="Young S."/>
            <person name="Zhou S."/>
            <person name="Zeng Q."/>
            <person name="Grigoriev I.V."/>
            <person name="Ma L.-J."/>
            <person name="Ciuffetti L.M."/>
        </authorList>
    </citation>
    <scope>NUCLEOTIDE SEQUENCE [LARGE SCALE GENOMIC DNA]</scope>
    <source>
        <strain evidence="6">Pt-1C-BFP</strain>
    </source>
</reference>
<keyword evidence="3" id="KW-0732">Signal</keyword>
<feature type="transmembrane region" description="Helical" evidence="2">
    <location>
        <begin position="187"/>
        <end position="210"/>
    </location>
</feature>
<evidence type="ECO:0000256" key="2">
    <source>
        <dbReference type="SAM" id="Phobius"/>
    </source>
</evidence>
<feature type="compositionally biased region" description="Low complexity" evidence="1">
    <location>
        <begin position="169"/>
        <end position="179"/>
    </location>
</feature>
<dbReference type="PANTHER" id="PTHR38118:SF2">
    <property type="entry name" value="CDP-ALCOHOL PHOSPHATIDYLTRANSFERASE PROTEIN"/>
    <property type="match status" value="1"/>
</dbReference>
<keyword evidence="2" id="KW-0472">Membrane</keyword>
<dbReference type="Proteomes" id="UP000001471">
    <property type="component" value="Unassembled WGS sequence"/>
</dbReference>
<dbReference type="EMBL" id="DS231638">
    <property type="protein sequence ID" value="EDU46096.1"/>
    <property type="molecule type" value="Genomic_DNA"/>
</dbReference>
<organism evidence="5 6">
    <name type="scientific">Pyrenophora tritici-repentis (strain Pt-1C-BFP)</name>
    <name type="common">Wheat tan spot fungus</name>
    <name type="synonym">Drechslera tritici-repentis</name>
    <dbReference type="NCBI Taxonomy" id="426418"/>
    <lineage>
        <taxon>Eukaryota</taxon>
        <taxon>Fungi</taxon>
        <taxon>Dikarya</taxon>
        <taxon>Ascomycota</taxon>
        <taxon>Pezizomycotina</taxon>
        <taxon>Dothideomycetes</taxon>
        <taxon>Pleosporomycetidae</taxon>
        <taxon>Pleosporales</taxon>
        <taxon>Pleosporineae</taxon>
        <taxon>Pleosporaceae</taxon>
        <taxon>Pyrenophora</taxon>
    </lineage>
</organism>
<proteinExistence type="predicted"/>
<dbReference type="OrthoDB" id="2439692at2759"/>
<dbReference type="GeneID" id="6350258"/>
<gene>
    <name evidence="5" type="ORF">PTRG_11897</name>
</gene>
<feature type="region of interest" description="Disordered" evidence="1">
    <location>
        <begin position="158"/>
        <end position="179"/>
    </location>
</feature>
<dbReference type="InParanoid" id="B2WPN0"/>
<keyword evidence="2" id="KW-0812">Transmembrane</keyword>
<evidence type="ECO:0000313" key="5">
    <source>
        <dbReference type="EMBL" id="EDU46096.1"/>
    </source>
</evidence>
<dbReference type="RefSeq" id="XP_001942271.2">
    <property type="nucleotide sequence ID" value="XM_001942236.2"/>
</dbReference>
<name>B2WPN0_PYRTR</name>
<feature type="chain" id="PRO_5002784964" description="DUF7707 domain-containing protein" evidence="3">
    <location>
        <begin position="19"/>
        <end position="211"/>
    </location>
</feature>
<dbReference type="PANTHER" id="PTHR38118">
    <property type="entry name" value="ANCHORED CELL WALL PROTEIN 11-RELATED"/>
    <property type="match status" value="1"/>
</dbReference>
<feature type="signal peptide" evidence="3">
    <location>
        <begin position="1"/>
        <end position="18"/>
    </location>
</feature>